<proteinExistence type="predicted"/>
<feature type="non-terminal residue" evidence="2">
    <location>
        <position position="1"/>
    </location>
</feature>
<dbReference type="EMBL" id="JAAAIM010000665">
    <property type="protein sequence ID" value="KAG0285461.1"/>
    <property type="molecule type" value="Genomic_DNA"/>
</dbReference>
<feature type="transmembrane region" description="Helical" evidence="1">
    <location>
        <begin position="20"/>
        <end position="41"/>
    </location>
</feature>
<name>A0ABQ7JUS5_9FUNG</name>
<keyword evidence="1" id="KW-0472">Membrane</keyword>
<reference evidence="2 3" key="1">
    <citation type="journal article" date="2020" name="Fungal Divers.">
        <title>Resolving the Mortierellaceae phylogeny through synthesis of multi-gene phylogenetics and phylogenomics.</title>
        <authorList>
            <person name="Vandepol N."/>
            <person name="Liber J."/>
            <person name="Desiro A."/>
            <person name="Na H."/>
            <person name="Kennedy M."/>
            <person name="Barry K."/>
            <person name="Grigoriev I.V."/>
            <person name="Miller A.N."/>
            <person name="O'Donnell K."/>
            <person name="Stajich J.E."/>
            <person name="Bonito G."/>
        </authorList>
    </citation>
    <scope>NUCLEOTIDE SEQUENCE [LARGE SCALE GENOMIC DNA]</scope>
    <source>
        <strain evidence="2 3">AD045</strain>
    </source>
</reference>
<feature type="transmembrane region" description="Helical" evidence="1">
    <location>
        <begin position="89"/>
        <end position="114"/>
    </location>
</feature>
<accession>A0ABQ7JUS5</accession>
<evidence type="ECO:0000313" key="2">
    <source>
        <dbReference type="EMBL" id="KAG0285461.1"/>
    </source>
</evidence>
<gene>
    <name evidence="2" type="ORF">BGZ96_010290</name>
</gene>
<sequence length="151" mass="16711">FFSRGNGSQLGPEEEDRMVKATLIIVGSFLTLVNGIALYGAIRKSILAIKTSVIVWIVQMSWLAIAVIVMFIGLLGLSESDRKGLPRPSFWDVAAMTGSVGLALFHGWALFVFLRDLKSRSRNVWGFLVKRDQGVFDYEPVETTPGPVHLE</sequence>
<keyword evidence="1" id="KW-0812">Transmembrane</keyword>
<feature type="transmembrane region" description="Helical" evidence="1">
    <location>
        <begin position="53"/>
        <end position="77"/>
    </location>
</feature>
<protein>
    <submittedName>
        <fullName evidence="2">Uncharacterized protein</fullName>
    </submittedName>
</protein>
<keyword evidence="1" id="KW-1133">Transmembrane helix</keyword>
<keyword evidence="3" id="KW-1185">Reference proteome</keyword>
<comment type="caution">
    <text evidence="2">The sequence shown here is derived from an EMBL/GenBank/DDBJ whole genome shotgun (WGS) entry which is preliminary data.</text>
</comment>
<evidence type="ECO:0000313" key="3">
    <source>
        <dbReference type="Proteomes" id="UP001194696"/>
    </source>
</evidence>
<evidence type="ECO:0000256" key="1">
    <source>
        <dbReference type="SAM" id="Phobius"/>
    </source>
</evidence>
<organism evidence="2 3">
    <name type="scientific">Linnemannia gamsii</name>
    <dbReference type="NCBI Taxonomy" id="64522"/>
    <lineage>
        <taxon>Eukaryota</taxon>
        <taxon>Fungi</taxon>
        <taxon>Fungi incertae sedis</taxon>
        <taxon>Mucoromycota</taxon>
        <taxon>Mortierellomycotina</taxon>
        <taxon>Mortierellomycetes</taxon>
        <taxon>Mortierellales</taxon>
        <taxon>Mortierellaceae</taxon>
        <taxon>Linnemannia</taxon>
    </lineage>
</organism>
<dbReference type="Proteomes" id="UP001194696">
    <property type="component" value="Unassembled WGS sequence"/>
</dbReference>